<reference evidence="2" key="1">
    <citation type="submission" date="2021-01" db="EMBL/GenBank/DDBJ databases">
        <title>Caligus Genome Assembly.</title>
        <authorList>
            <person name="Gallardo-Escarate C."/>
        </authorList>
    </citation>
    <scope>NUCLEOTIDE SEQUENCE [LARGE SCALE GENOMIC DNA]</scope>
</reference>
<dbReference type="Proteomes" id="UP000595437">
    <property type="component" value="Chromosome 19"/>
</dbReference>
<keyword evidence="1" id="KW-0804">Transcription</keyword>
<keyword evidence="2" id="KW-1185">Reference proteome</keyword>
<evidence type="ECO:0000313" key="2">
    <source>
        <dbReference type="Proteomes" id="UP000595437"/>
    </source>
</evidence>
<protein>
    <submittedName>
        <fullName evidence="1">DNA-directed RNA polymerase subunit</fullName>
    </submittedName>
</protein>
<proteinExistence type="predicted"/>
<dbReference type="GO" id="GO:0000428">
    <property type="term" value="C:DNA-directed RNA polymerase complex"/>
    <property type="evidence" value="ECO:0007669"/>
    <property type="project" value="UniProtKB-KW"/>
</dbReference>
<gene>
    <name evidence="1" type="ORF">FKW44_024122</name>
</gene>
<sequence length="54" mass="5810">MTFETAIGFLRSATIEGKKGSPSVPLILHCTWETLAGRNISFKIMQKLSLGAAS</sequence>
<dbReference type="EMBL" id="CP045908">
    <property type="protein sequence ID" value="QQP32927.1"/>
    <property type="molecule type" value="Genomic_DNA"/>
</dbReference>
<dbReference type="AlphaFoldDB" id="A0A7T8GMB4"/>
<name>A0A7T8GMB4_CALRO</name>
<evidence type="ECO:0000313" key="1">
    <source>
        <dbReference type="EMBL" id="QQP32927.1"/>
    </source>
</evidence>
<accession>A0A7T8GMB4</accession>
<keyword evidence="1" id="KW-0240">DNA-directed RNA polymerase</keyword>
<organism evidence="1 2">
    <name type="scientific">Caligus rogercresseyi</name>
    <name type="common">Sea louse</name>
    <dbReference type="NCBI Taxonomy" id="217165"/>
    <lineage>
        <taxon>Eukaryota</taxon>
        <taxon>Metazoa</taxon>
        <taxon>Ecdysozoa</taxon>
        <taxon>Arthropoda</taxon>
        <taxon>Crustacea</taxon>
        <taxon>Multicrustacea</taxon>
        <taxon>Hexanauplia</taxon>
        <taxon>Copepoda</taxon>
        <taxon>Siphonostomatoida</taxon>
        <taxon>Caligidae</taxon>
        <taxon>Caligus</taxon>
    </lineage>
</organism>